<sequence>MRTLPLSLYDDQGSRWLSWAHFYCLARLPTPTIATGLGKGIKKMEHISEIQVASSEERGHLTLIWSSQTFDMEMDEGDAMKLLMLVRQQYAILTLGWPSHLTVTVKPADRMLPVPEINVGPDGGFMGRLGGALNLFHAEPHTEFLEYLAQCFTTGDHTINLNLVTGLTLAEFMGIIRSMHCDTWFTRLTCSNTPVPADRAVAALAAMLATNRSLATLETPNLGAPREKHLERIFKKDRKLKRRSSTKTADRHSHFNKQKTMLVRPDRAVAALAAMLATNRSLATLETPNLGAPRESLLGLLRTIETNGSMLNLSAFDFSGADLHERGAQALGLAIQALPQGIRVLKLTRANITPRGFASLFHTTNVPLDTNVPLGSIVFSLRHTETLRSLDLSENRLETMDALCMVEVLATTRHLRCVQLRAMKGTPEVLLGVVGSFSRNDGMRVVHIDISANEDIVSHFGTQLGPLESPSLHGFFCNDVVLTDRSFENLVAMLKDNRWLRFLSLARAWRGITSKQVRQLATWVQTCPTLRRLNLAGGGKANKLGAHLIPLFDVLKTNTALRALDVSDQCMGDEGAIALAEMLRANRSLRELCLDGNGFTFAGLKALHDAIATNATLVELPVPTQDIQAAFHAAREQNKVQAQLQDLIAAIQTKLQAQLQDLIAAILTKLQANRALLPPGDDDYDGGFAWYLSPLMGLRGTAAAVDMDVQAGQGGADEDEEEVGAGRFSTLYVPNFRRSLQQAEAVAELPPNEVPSSPSLNPSRHPTIHHSPLTFLLSPEASASPAPPGGSATFRRRRLPPPPGASSTLSAAALAALYPFPIAVEAASAAQTRERRGTS</sequence>
<gene>
    <name evidence="2" type="ORF">PAPYR_6690</name>
</gene>
<evidence type="ECO:0000313" key="3">
    <source>
        <dbReference type="Proteomes" id="UP001141327"/>
    </source>
</evidence>
<dbReference type="InterPro" id="IPR032675">
    <property type="entry name" value="LRR_dom_sf"/>
</dbReference>
<dbReference type="SUPFAM" id="SSF52047">
    <property type="entry name" value="RNI-like"/>
    <property type="match status" value="1"/>
</dbReference>
<dbReference type="EMBL" id="JAPMOS010000040">
    <property type="protein sequence ID" value="KAJ4457760.1"/>
    <property type="molecule type" value="Genomic_DNA"/>
</dbReference>
<reference evidence="2" key="1">
    <citation type="journal article" date="2022" name="bioRxiv">
        <title>Genomics of Preaxostyla Flagellates Illuminates Evolutionary Transitions and the Path Towards Mitochondrial Loss.</title>
        <authorList>
            <person name="Novak L.V.F."/>
            <person name="Treitli S.C."/>
            <person name="Pyrih J."/>
            <person name="Halakuc P."/>
            <person name="Pipaliya S.V."/>
            <person name="Vacek V."/>
            <person name="Brzon O."/>
            <person name="Soukal P."/>
            <person name="Eme L."/>
            <person name="Dacks J.B."/>
            <person name="Karnkowska A."/>
            <person name="Elias M."/>
            <person name="Hampl V."/>
        </authorList>
    </citation>
    <scope>NUCLEOTIDE SEQUENCE</scope>
    <source>
        <strain evidence="2">RCP-MX</strain>
    </source>
</reference>
<keyword evidence="3" id="KW-1185">Reference proteome</keyword>
<dbReference type="InterPro" id="IPR051279">
    <property type="entry name" value="PP1-Reg/Actin-Interact_Protein"/>
</dbReference>
<dbReference type="Proteomes" id="UP001141327">
    <property type="component" value="Unassembled WGS sequence"/>
</dbReference>
<dbReference type="Pfam" id="PF13516">
    <property type="entry name" value="LRR_6"/>
    <property type="match status" value="1"/>
</dbReference>
<dbReference type="InterPro" id="IPR001611">
    <property type="entry name" value="Leu-rich_rpt"/>
</dbReference>
<feature type="compositionally biased region" description="Polar residues" evidence="1">
    <location>
        <begin position="754"/>
        <end position="764"/>
    </location>
</feature>
<organism evidence="2 3">
    <name type="scientific">Paratrimastix pyriformis</name>
    <dbReference type="NCBI Taxonomy" id="342808"/>
    <lineage>
        <taxon>Eukaryota</taxon>
        <taxon>Metamonada</taxon>
        <taxon>Preaxostyla</taxon>
        <taxon>Paratrimastigidae</taxon>
        <taxon>Paratrimastix</taxon>
    </lineage>
</organism>
<proteinExistence type="predicted"/>
<dbReference type="Gene3D" id="3.80.10.10">
    <property type="entry name" value="Ribonuclease Inhibitor"/>
    <property type="match status" value="1"/>
</dbReference>
<evidence type="ECO:0000256" key="1">
    <source>
        <dbReference type="SAM" id="MobiDB-lite"/>
    </source>
</evidence>
<comment type="caution">
    <text evidence="2">The sequence shown here is derived from an EMBL/GenBank/DDBJ whole genome shotgun (WGS) entry which is preliminary data.</text>
</comment>
<feature type="compositionally biased region" description="Low complexity" evidence="1">
    <location>
        <begin position="778"/>
        <end position="792"/>
    </location>
</feature>
<dbReference type="PANTHER" id="PTHR24112">
    <property type="entry name" value="LEUCINE-RICH REPEAT, ISOFORM F-RELATED"/>
    <property type="match status" value="1"/>
</dbReference>
<dbReference type="PANTHER" id="PTHR24112:SF66">
    <property type="entry name" value="LEUCINE-RICH REPEAT, ISOFORM F"/>
    <property type="match status" value="1"/>
</dbReference>
<protein>
    <submittedName>
        <fullName evidence="2">Leucine-rich repeat-containing protein 16</fullName>
    </submittedName>
</protein>
<feature type="region of interest" description="Disordered" evidence="1">
    <location>
        <begin position="749"/>
        <end position="808"/>
    </location>
</feature>
<name>A0ABQ8UJY2_9EUKA</name>
<dbReference type="SMART" id="SM00368">
    <property type="entry name" value="LRR_RI"/>
    <property type="match status" value="4"/>
</dbReference>
<accession>A0ABQ8UJY2</accession>
<evidence type="ECO:0000313" key="2">
    <source>
        <dbReference type="EMBL" id="KAJ4457760.1"/>
    </source>
</evidence>